<evidence type="ECO:0008006" key="4">
    <source>
        <dbReference type="Google" id="ProtNLM"/>
    </source>
</evidence>
<protein>
    <recommendedName>
        <fullName evidence="4">Glycosyltransferase RgtA/B/C/D-like domain-containing protein</fullName>
    </recommendedName>
</protein>
<evidence type="ECO:0000313" key="2">
    <source>
        <dbReference type="EMBL" id="MBB4609029.1"/>
    </source>
</evidence>
<dbReference type="RefSeq" id="WP_240456535.1">
    <property type="nucleotide sequence ID" value="NZ_JACHNX010000003.1"/>
</dbReference>
<feature type="transmembrane region" description="Helical" evidence="1">
    <location>
        <begin position="110"/>
        <end position="128"/>
    </location>
</feature>
<name>A0ABR6K7G7_9SPHN</name>
<keyword evidence="1" id="KW-0472">Membrane</keyword>
<feature type="transmembrane region" description="Helical" evidence="1">
    <location>
        <begin position="364"/>
        <end position="385"/>
    </location>
</feature>
<keyword evidence="1" id="KW-1133">Transmembrane helix</keyword>
<feature type="transmembrane region" description="Helical" evidence="1">
    <location>
        <begin position="334"/>
        <end position="352"/>
    </location>
</feature>
<reference evidence="2 3" key="1">
    <citation type="submission" date="2020-08" db="EMBL/GenBank/DDBJ databases">
        <title>Genomic Encyclopedia of Type Strains, Phase IV (KMG-IV): sequencing the most valuable type-strain genomes for metagenomic binning, comparative biology and taxonomic classification.</title>
        <authorList>
            <person name="Goeker M."/>
        </authorList>
    </citation>
    <scope>NUCLEOTIDE SEQUENCE [LARGE SCALE GENOMIC DNA]</scope>
    <source>
        <strain evidence="2 3">DSM 14562</strain>
    </source>
</reference>
<feature type="transmembrane region" description="Helical" evidence="1">
    <location>
        <begin position="408"/>
        <end position="426"/>
    </location>
</feature>
<evidence type="ECO:0000256" key="1">
    <source>
        <dbReference type="SAM" id="Phobius"/>
    </source>
</evidence>
<proteinExistence type="predicted"/>
<feature type="transmembrane region" description="Helical" evidence="1">
    <location>
        <begin position="248"/>
        <end position="267"/>
    </location>
</feature>
<feature type="transmembrane region" description="Helical" evidence="1">
    <location>
        <begin position="160"/>
        <end position="180"/>
    </location>
</feature>
<dbReference type="EMBL" id="JACHNX010000003">
    <property type="protein sequence ID" value="MBB4609029.1"/>
    <property type="molecule type" value="Genomic_DNA"/>
</dbReference>
<feature type="transmembrane region" description="Helical" evidence="1">
    <location>
        <begin position="210"/>
        <end position="228"/>
    </location>
</feature>
<dbReference type="Proteomes" id="UP000584663">
    <property type="component" value="Unassembled WGS sequence"/>
</dbReference>
<organism evidence="2 3">
    <name type="scientific">Sphingomonas yabuuchiae</name>
    <dbReference type="NCBI Taxonomy" id="172044"/>
    <lineage>
        <taxon>Bacteria</taxon>
        <taxon>Pseudomonadati</taxon>
        <taxon>Pseudomonadota</taxon>
        <taxon>Alphaproteobacteria</taxon>
        <taxon>Sphingomonadales</taxon>
        <taxon>Sphingomonadaceae</taxon>
        <taxon>Sphingomonas</taxon>
    </lineage>
</organism>
<sequence length="577" mass="64119">MSPAPIRRRRKIARHDVFVIALAYLLAMLIFFRVPIASGFDLGFGERGDALIEMTILEHWRNVWSGVSSWNSGFYFHPYGGTLGYNDGYFLYGIVYSLWRLVADPFHADTLNILTFKTIGFFAAYALVGRTLRWGRGAAVLVALLWTIASNIHLQAVHAQLQSVALLPLAMMLAMACVRAEGAGRHGAARVRAVGLAALMAAWLMTSYYMAWFTIFSACLFLLCWGVMTGQARPAAAFALVRRHVGTIAVGFAAFAVLILPFLIVYLPKMRETGGEGLEDMLGYLVTPVIDMVNVGPGNYIWGWLFAPLHALVHHLLPDDPDLPRRVLGGEHEAGFPLLMVALLLVAAWRIVVRKRVGQTEAPVTLRAFTLAMMVAWVLTLQFWYASPWLLVFELVPGAKGLRTVSRYQLWLTLPFLLVIVAGWRAQAARLRAERPAWTAAIVALLVAENLSAETPAQLSRAVHRAALSAIPRPPRDCRVFYVTASRVTEPLYISEELHKLYPHNVDGMFLAELWRVPTVNGFSTFNPPDWRFGDPLAADYDARVAAYARRHGLRDVCGLDVRRARPWARLGGTSGA</sequence>
<feature type="transmembrane region" description="Helical" evidence="1">
    <location>
        <begin position="135"/>
        <end position="154"/>
    </location>
</feature>
<keyword evidence="1" id="KW-0812">Transmembrane</keyword>
<feature type="transmembrane region" description="Helical" evidence="1">
    <location>
        <begin position="12"/>
        <end position="32"/>
    </location>
</feature>
<gene>
    <name evidence="2" type="ORF">GGQ89_001236</name>
</gene>
<accession>A0ABR6K7G7</accession>
<keyword evidence="3" id="KW-1185">Reference proteome</keyword>
<evidence type="ECO:0000313" key="3">
    <source>
        <dbReference type="Proteomes" id="UP000584663"/>
    </source>
</evidence>
<comment type="caution">
    <text evidence="2">The sequence shown here is derived from an EMBL/GenBank/DDBJ whole genome shotgun (WGS) entry which is preliminary data.</text>
</comment>